<dbReference type="AlphaFoldDB" id="A0A1M6YPI9"/>
<dbReference type="PROSITE" id="PS51257">
    <property type="entry name" value="PROKAR_LIPOPROTEIN"/>
    <property type="match status" value="1"/>
</dbReference>
<evidence type="ECO:0008006" key="4">
    <source>
        <dbReference type="Google" id="ProtNLM"/>
    </source>
</evidence>
<evidence type="ECO:0000313" key="2">
    <source>
        <dbReference type="EMBL" id="SHL20015.1"/>
    </source>
</evidence>
<gene>
    <name evidence="2" type="ORF">SAMN05216463_13035</name>
</gene>
<evidence type="ECO:0000256" key="1">
    <source>
        <dbReference type="SAM" id="SignalP"/>
    </source>
</evidence>
<dbReference type="EMBL" id="FRBD01000030">
    <property type="protein sequence ID" value="SHL20015.1"/>
    <property type="molecule type" value="Genomic_DNA"/>
</dbReference>
<sequence>MKRINYLVMLAAAALMAGCGPKVEQTVLVGHFHNTDDVPEYVILFNEDTGEELANVPVKDGVFRYDIPSDKTTLMSVRFGLDGNGWKEKFIPTGDTVRYEIDGLKTVAEEFAPETSLNFQVRDSAPILADVLSRLETDSAATGELRDYCLKLIEEHPSDFLGYWGLIYASLAQMSEEEWLALVDKVAPEIQAKPHVQALKAQYAASREEK</sequence>
<protein>
    <recommendedName>
        <fullName evidence="4">DUF4369 domain-containing protein</fullName>
    </recommendedName>
</protein>
<reference evidence="2 3" key="1">
    <citation type="submission" date="2016-11" db="EMBL/GenBank/DDBJ databases">
        <authorList>
            <person name="Jaros S."/>
            <person name="Januszkiewicz K."/>
            <person name="Wedrychowicz H."/>
        </authorList>
    </citation>
    <scope>NUCLEOTIDE SEQUENCE [LARGE SCALE GENOMIC DNA]</scope>
    <source>
        <strain evidence="2 3">KHT3</strain>
    </source>
</reference>
<feature type="signal peptide" evidence="1">
    <location>
        <begin position="1"/>
        <end position="17"/>
    </location>
</feature>
<feature type="chain" id="PRO_5012138726" description="DUF4369 domain-containing protein" evidence="1">
    <location>
        <begin position="18"/>
        <end position="210"/>
    </location>
</feature>
<name>A0A1M6YPI9_XYLRU</name>
<proteinExistence type="predicted"/>
<evidence type="ECO:0000313" key="3">
    <source>
        <dbReference type="Proteomes" id="UP000184130"/>
    </source>
</evidence>
<organism evidence="2 3">
    <name type="scientific">Xylanibacter ruminicola</name>
    <name type="common">Prevotella ruminicola</name>
    <dbReference type="NCBI Taxonomy" id="839"/>
    <lineage>
        <taxon>Bacteria</taxon>
        <taxon>Pseudomonadati</taxon>
        <taxon>Bacteroidota</taxon>
        <taxon>Bacteroidia</taxon>
        <taxon>Bacteroidales</taxon>
        <taxon>Prevotellaceae</taxon>
        <taxon>Xylanibacter</taxon>
    </lineage>
</organism>
<accession>A0A1M6YPI9</accession>
<dbReference type="Proteomes" id="UP000184130">
    <property type="component" value="Unassembled WGS sequence"/>
</dbReference>
<keyword evidence="1" id="KW-0732">Signal</keyword>